<accession>A0ABV6JUK2</accession>
<dbReference type="InterPro" id="IPR036291">
    <property type="entry name" value="NAD(P)-bd_dom_sf"/>
</dbReference>
<dbReference type="Pfam" id="PF01370">
    <property type="entry name" value="Epimerase"/>
    <property type="match status" value="1"/>
</dbReference>
<dbReference type="Proteomes" id="UP001589865">
    <property type="component" value="Unassembled WGS sequence"/>
</dbReference>
<comment type="similarity">
    <text evidence="4 10">Belongs to the NAD(P)-dependent epimerase/dehydratase family.</text>
</comment>
<evidence type="ECO:0000313" key="13">
    <source>
        <dbReference type="Proteomes" id="UP001589865"/>
    </source>
</evidence>
<dbReference type="GO" id="GO:0003978">
    <property type="term" value="F:UDP-glucose 4-epimerase activity"/>
    <property type="evidence" value="ECO:0007669"/>
    <property type="project" value="UniProtKB-EC"/>
</dbReference>
<dbReference type="Gene3D" id="3.90.25.10">
    <property type="entry name" value="UDP-galactose 4-epimerase, domain 1"/>
    <property type="match status" value="1"/>
</dbReference>
<evidence type="ECO:0000256" key="7">
    <source>
        <dbReference type="ARBA" id="ARBA00023027"/>
    </source>
</evidence>
<comment type="pathway">
    <text evidence="3 10">Carbohydrate metabolism; galactose metabolism.</text>
</comment>
<dbReference type="RefSeq" id="WP_377045129.1">
    <property type="nucleotide sequence ID" value="NZ_JBHLUN010000009.1"/>
</dbReference>
<gene>
    <name evidence="12" type="primary">galE</name>
    <name evidence="12" type="ORF">ACFFGY_14095</name>
</gene>
<dbReference type="PANTHER" id="PTHR43725:SF53">
    <property type="entry name" value="UDP-ARABINOSE 4-EPIMERASE 1"/>
    <property type="match status" value="1"/>
</dbReference>
<evidence type="ECO:0000256" key="2">
    <source>
        <dbReference type="ARBA" id="ARBA00001911"/>
    </source>
</evidence>
<name>A0ABV6JUK2_9PROT</name>
<organism evidence="12 13">
    <name type="scientific">Roseomonas elaeocarpi</name>
    <dbReference type="NCBI Taxonomy" id="907779"/>
    <lineage>
        <taxon>Bacteria</taxon>
        <taxon>Pseudomonadati</taxon>
        <taxon>Pseudomonadota</taxon>
        <taxon>Alphaproteobacteria</taxon>
        <taxon>Acetobacterales</taxon>
        <taxon>Roseomonadaceae</taxon>
        <taxon>Roseomonas</taxon>
    </lineage>
</organism>
<evidence type="ECO:0000256" key="3">
    <source>
        <dbReference type="ARBA" id="ARBA00004947"/>
    </source>
</evidence>
<comment type="subunit">
    <text evidence="10">Homodimer.</text>
</comment>
<reference evidence="12 13" key="1">
    <citation type="submission" date="2024-09" db="EMBL/GenBank/DDBJ databases">
        <authorList>
            <person name="Sun Q."/>
            <person name="Mori K."/>
        </authorList>
    </citation>
    <scope>NUCLEOTIDE SEQUENCE [LARGE SCALE GENOMIC DNA]</scope>
    <source>
        <strain evidence="12 13">TBRC 5777</strain>
    </source>
</reference>
<dbReference type="SUPFAM" id="SSF51735">
    <property type="entry name" value="NAD(P)-binding Rossmann-fold domains"/>
    <property type="match status" value="1"/>
</dbReference>
<keyword evidence="9 10" id="KW-0119">Carbohydrate metabolism</keyword>
<sequence>MTTVLVTGGAGYIGSHAVLALRDAGFEVVVLDNLSAGFREAVPEGVPLVEGSVRDTALVTDALRRHGATAVLHFAGSLVVPESLEQPLLYWENNLGGTLSVLRACEAAGVGQLVFSSTAAVYGMPDSGLVDEDVPPCPINPYGASKAAAERLVADAAGPLALRSVVLRYFNVAGADPAGRAGQRTARATHLLKVACEVAVGQRAEVQVFGTDYATPDGTGVRDFIHVSDLAEAHVAALRHLQRGGDSLLLNCGYGTGHSVLEVLRAVERVSGRALPVRNLARRAGDAPALVARAERIRTLLGWQPRLEGLDGIVSSALAWERRMQAERLENVA</sequence>
<dbReference type="PANTHER" id="PTHR43725">
    <property type="entry name" value="UDP-GLUCOSE 4-EPIMERASE"/>
    <property type="match status" value="1"/>
</dbReference>
<dbReference type="InterPro" id="IPR001509">
    <property type="entry name" value="Epimerase_deHydtase"/>
</dbReference>
<dbReference type="InterPro" id="IPR001763">
    <property type="entry name" value="Rhodanese-like_dom"/>
</dbReference>
<evidence type="ECO:0000256" key="4">
    <source>
        <dbReference type="ARBA" id="ARBA00007637"/>
    </source>
</evidence>
<evidence type="ECO:0000259" key="11">
    <source>
        <dbReference type="PROSITE" id="PS50206"/>
    </source>
</evidence>
<keyword evidence="13" id="KW-1185">Reference proteome</keyword>
<dbReference type="PROSITE" id="PS50206">
    <property type="entry name" value="RHODANESE_3"/>
    <property type="match status" value="1"/>
</dbReference>
<evidence type="ECO:0000256" key="8">
    <source>
        <dbReference type="ARBA" id="ARBA00023235"/>
    </source>
</evidence>
<protein>
    <recommendedName>
        <fullName evidence="6 10">UDP-glucose 4-epimerase</fullName>
        <ecNumber evidence="5 10">5.1.3.2</ecNumber>
    </recommendedName>
</protein>
<comment type="catalytic activity">
    <reaction evidence="1 10">
        <text>UDP-alpha-D-glucose = UDP-alpha-D-galactose</text>
        <dbReference type="Rhea" id="RHEA:22168"/>
        <dbReference type="ChEBI" id="CHEBI:58885"/>
        <dbReference type="ChEBI" id="CHEBI:66914"/>
        <dbReference type="EC" id="5.1.3.2"/>
    </reaction>
</comment>
<feature type="domain" description="Rhodanese" evidence="11">
    <location>
        <begin position="2"/>
        <end position="43"/>
    </location>
</feature>
<dbReference type="EC" id="5.1.3.2" evidence="5 10"/>
<evidence type="ECO:0000256" key="6">
    <source>
        <dbReference type="ARBA" id="ARBA00018569"/>
    </source>
</evidence>
<evidence type="ECO:0000313" key="12">
    <source>
        <dbReference type="EMBL" id="MFC0409383.1"/>
    </source>
</evidence>
<dbReference type="CDD" id="cd05247">
    <property type="entry name" value="UDP_G4E_1_SDR_e"/>
    <property type="match status" value="1"/>
</dbReference>
<comment type="cofactor">
    <cofactor evidence="2 10">
        <name>NAD(+)</name>
        <dbReference type="ChEBI" id="CHEBI:57540"/>
    </cofactor>
</comment>
<keyword evidence="7 10" id="KW-0520">NAD</keyword>
<dbReference type="EMBL" id="JBHLUN010000009">
    <property type="protein sequence ID" value="MFC0409383.1"/>
    <property type="molecule type" value="Genomic_DNA"/>
</dbReference>
<evidence type="ECO:0000256" key="9">
    <source>
        <dbReference type="ARBA" id="ARBA00023277"/>
    </source>
</evidence>
<dbReference type="Gene3D" id="3.40.50.720">
    <property type="entry name" value="NAD(P)-binding Rossmann-like Domain"/>
    <property type="match status" value="1"/>
</dbReference>
<proteinExistence type="inferred from homology"/>
<evidence type="ECO:0000256" key="1">
    <source>
        <dbReference type="ARBA" id="ARBA00000083"/>
    </source>
</evidence>
<comment type="caution">
    <text evidence="12">The sequence shown here is derived from an EMBL/GenBank/DDBJ whole genome shotgun (WGS) entry which is preliminary data.</text>
</comment>
<dbReference type="InterPro" id="IPR005886">
    <property type="entry name" value="UDP_G4E"/>
</dbReference>
<evidence type="ECO:0000256" key="5">
    <source>
        <dbReference type="ARBA" id="ARBA00013189"/>
    </source>
</evidence>
<dbReference type="NCBIfam" id="TIGR01179">
    <property type="entry name" value="galE"/>
    <property type="match status" value="1"/>
</dbReference>
<keyword evidence="8 10" id="KW-0413">Isomerase</keyword>
<evidence type="ECO:0000256" key="10">
    <source>
        <dbReference type="RuleBase" id="RU366046"/>
    </source>
</evidence>